<feature type="domain" description="RNase H type-1" evidence="1">
    <location>
        <begin position="264"/>
        <end position="343"/>
    </location>
</feature>
<dbReference type="InterPro" id="IPR044730">
    <property type="entry name" value="RNase_H-like_dom_plant"/>
</dbReference>
<dbReference type="Gramene" id="OMO77546">
    <property type="protein sequence ID" value="OMO77546"/>
    <property type="gene ID" value="CCACVL1_14977"/>
</dbReference>
<dbReference type="Gene3D" id="3.30.420.10">
    <property type="entry name" value="Ribonuclease H-like superfamily/Ribonuclease H"/>
    <property type="match status" value="1"/>
</dbReference>
<evidence type="ECO:0000313" key="3">
    <source>
        <dbReference type="Proteomes" id="UP000188268"/>
    </source>
</evidence>
<dbReference type="InterPro" id="IPR002156">
    <property type="entry name" value="RNaseH_domain"/>
</dbReference>
<dbReference type="OrthoDB" id="1306280at2759"/>
<gene>
    <name evidence="2" type="ORF">CCACVL1_14977</name>
</gene>
<protein>
    <recommendedName>
        <fullName evidence="1">RNase H type-1 domain-containing protein</fullName>
    </recommendedName>
</protein>
<accession>A0A1R3I4L8</accession>
<organism evidence="2 3">
    <name type="scientific">Corchorus capsularis</name>
    <name type="common">Jute</name>
    <dbReference type="NCBI Taxonomy" id="210143"/>
    <lineage>
        <taxon>Eukaryota</taxon>
        <taxon>Viridiplantae</taxon>
        <taxon>Streptophyta</taxon>
        <taxon>Embryophyta</taxon>
        <taxon>Tracheophyta</taxon>
        <taxon>Spermatophyta</taxon>
        <taxon>Magnoliopsida</taxon>
        <taxon>eudicotyledons</taxon>
        <taxon>Gunneridae</taxon>
        <taxon>Pentapetalae</taxon>
        <taxon>rosids</taxon>
        <taxon>malvids</taxon>
        <taxon>Malvales</taxon>
        <taxon>Malvaceae</taxon>
        <taxon>Grewioideae</taxon>
        <taxon>Apeibeae</taxon>
        <taxon>Corchorus</taxon>
    </lineage>
</organism>
<proteinExistence type="predicted"/>
<dbReference type="GO" id="GO:0003676">
    <property type="term" value="F:nucleic acid binding"/>
    <property type="evidence" value="ECO:0007669"/>
    <property type="project" value="InterPro"/>
</dbReference>
<dbReference type="InterPro" id="IPR036397">
    <property type="entry name" value="RNaseH_sf"/>
</dbReference>
<dbReference type="CDD" id="cd06222">
    <property type="entry name" value="RNase_H_like"/>
    <property type="match status" value="1"/>
</dbReference>
<dbReference type="EMBL" id="AWWV01010711">
    <property type="protein sequence ID" value="OMO77546.1"/>
    <property type="molecule type" value="Genomic_DNA"/>
</dbReference>
<sequence length="379" mass="41950">MRVACRGKAAPVGRPAHAEAAPVGRLRDYPDGNFKDSIVVRRISYPVFQFQNGIQNFERGYQIKLHISTSHDWFCWFVYPFGSLCARFLFFETDNWGVKSTLSIQDEDGAKVVIEQNWIDDVEGEGAWFSLIGKLLLKKQLNVEGMRMGLGLAWKLAAAVSRSLAESVVRGGGSRRGGNPLSCAPSVTGVGGILGFAGKAVSKSKELVTEGGGMNQGSNAGPEVLVAKNSPPLQRRIRGIYISYMIKQVLPSQGTNVFLYVWSLEAELWGVRQGLLIAKEQAYAPLIVELDAAVVVHFLKNSMVNSHPCYTLVRDCLGFIQGDWIVELRHIFREGNWCADCLALLVHDGDYGVSFYEERPGQLLHLLHKDQVRIGTLRP</sequence>
<keyword evidence="3" id="KW-1185">Reference proteome</keyword>
<dbReference type="PANTHER" id="PTHR47723">
    <property type="entry name" value="OS05G0353850 PROTEIN"/>
    <property type="match status" value="1"/>
</dbReference>
<dbReference type="PANTHER" id="PTHR47723:SF19">
    <property type="entry name" value="POLYNUCLEOTIDYL TRANSFERASE, RIBONUCLEASE H-LIKE SUPERFAMILY PROTEIN"/>
    <property type="match status" value="1"/>
</dbReference>
<dbReference type="GO" id="GO:0004523">
    <property type="term" value="F:RNA-DNA hybrid ribonuclease activity"/>
    <property type="evidence" value="ECO:0007669"/>
    <property type="project" value="InterPro"/>
</dbReference>
<dbReference type="InterPro" id="IPR012337">
    <property type="entry name" value="RNaseH-like_sf"/>
</dbReference>
<dbReference type="SUPFAM" id="SSF53098">
    <property type="entry name" value="Ribonuclease H-like"/>
    <property type="match status" value="1"/>
</dbReference>
<evidence type="ECO:0000313" key="2">
    <source>
        <dbReference type="EMBL" id="OMO77546.1"/>
    </source>
</evidence>
<dbReference type="AlphaFoldDB" id="A0A1R3I4L8"/>
<name>A0A1R3I4L8_COCAP</name>
<dbReference type="Pfam" id="PF13456">
    <property type="entry name" value="RVT_3"/>
    <property type="match status" value="1"/>
</dbReference>
<evidence type="ECO:0000259" key="1">
    <source>
        <dbReference type="Pfam" id="PF13456"/>
    </source>
</evidence>
<comment type="caution">
    <text evidence="2">The sequence shown here is derived from an EMBL/GenBank/DDBJ whole genome shotgun (WGS) entry which is preliminary data.</text>
</comment>
<dbReference type="InterPro" id="IPR053151">
    <property type="entry name" value="RNase_H-like"/>
</dbReference>
<reference evidence="2 3" key="1">
    <citation type="submission" date="2013-09" db="EMBL/GenBank/DDBJ databases">
        <title>Corchorus capsularis genome sequencing.</title>
        <authorList>
            <person name="Alam M."/>
            <person name="Haque M.S."/>
            <person name="Islam M.S."/>
            <person name="Emdad E.M."/>
            <person name="Islam M.M."/>
            <person name="Ahmed B."/>
            <person name="Halim A."/>
            <person name="Hossen Q.M.M."/>
            <person name="Hossain M.Z."/>
            <person name="Ahmed R."/>
            <person name="Khan M.M."/>
            <person name="Islam R."/>
            <person name="Rashid M.M."/>
            <person name="Khan S.A."/>
            <person name="Rahman M.S."/>
            <person name="Alam M."/>
        </authorList>
    </citation>
    <scope>NUCLEOTIDE SEQUENCE [LARGE SCALE GENOMIC DNA]</scope>
    <source>
        <strain evidence="3">cv. CVL-1</strain>
        <tissue evidence="2">Whole seedling</tissue>
    </source>
</reference>
<dbReference type="Proteomes" id="UP000188268">
    <property type="component" value="Unassembled WGS sequence"/>
</dbReference>